<dbReference type="PANTHER" id="PTHR45947:SF3">
    <property type="entry name" value="SULFOQUINOVOSYL TRANSFERASE SQD2"/>
    <property type="match status" value="1"/>
</dbReference>
<evidence type="ECO:0000313" key="3">
    <source>
        <dbReference type="EMBL" id="MFD2277218.1"/>
    </source>
</evidence>
<dbReference type="SUPFAM" id="SSF53756">
    <property type="entry name" value="UDP-Glycosyltransferase/glycogen phosphorylase"/>
    <property type="match status" value="1"/>
</dbReference>
<evidence type="ECO:0000313" key="4">
    <source>
        <dbReference type="Proteomes" id="UP001597297"/>
    </source>
</evidence>
<feature type="domain" description="Glycosyl transferase family 1" evidence="1">
    <location>
        <begin position="181"/>
        <end position="334"/>
    </location>
</feature>
<accession>A0ABW5E7F3</accession>
<sequence>MRIDFLTDTYSPDINGAARTLRQMVDGVKSEGWEVRVIGPHADSSLAMMSFRVPKYSSVNVALLRSKTIEEFWSQIRPDVVYIATEAFLGAAGLKAARKMGIPVIAGYHTNFNQYAKSFKLGWLAQPAVRFLRKFHNKASATLVPSDSVKCELEGFGFEKLHVLGRGVDSERFHPSKRSDLLREKWGAKDGTPVAIFVARISPEKNLKLLSEAFQALQKKNPETVCVVVGDGPSFVGFQSNNPNVHCQRFLQGRELAEAYASADILVFPSLTETFGNTITEGLASGLVVVGFDYAAIQMHVCDGENGFCVPFGREEDFLRKCEKALDEVSNIDLRNAAVESVRDVTWDRVTQRFRKLCESLVERV</sequence>
<feature type="domain" description="Glycosyltransferase subfamily 4-like N-terminal" evidence="2">
    <location>
        <begin position="14"/>
        <end position="172"/>
    </location>
</feature>
<dbReference type="CDD" id="cd03814">
    <property type="entry name" value="GT4-like"/>
    <property type="match status" value="1"/>
</dbReference>
<dbReference type="PANTHER" id="PTHR45947">
    <property type="entry name" value="SULFOQUINOVOSYL TRANSFERASE SQD2"/>
    <property type="match status" value="1"/>
</dbReference>
<evidence type="ECO:0000259" key="2">
    <source>
        <dbReference type="Pfam" id="PF13439"/>
    </source>
</evidence>
<dbReference type="Proteomes" id="UP001597297">
    <property type="component" value="Unassembled WGS sequence"/>
</dbReference>
<dbReference type="Gene3D" id="3.40.50.2000">
    <property type="entry name" value="Glycogen Phosphorylase B"/>
    <property type="match status" value="2"/>
</dbReference>
<keyword evidence="3" id="KW-0328">Glycosyltransferase</keyword>
<keyword evidence="3" id="KW-0808">Transferase</keyword>
<evidence type="ECO:0000259" key="1">
    <source>
        <dbReference type="Pfam" id="PF00534"/>
    </source>
</evidence>
<dbReference type="GO" id="GO:0016757">
    <property type="term" value="F:glycosyltransferase activity"/>
    <property type="evidence" value="ECO:0007669"/>
    <property type="project" value="UniProtKB-KW"/>
</dbReference>
<dbReference type="Pfam" id="PF13439">
    <property type="entry name" value="Glyco_transf_4"/>
    <property type="match status" value="1"/>
</dbReference>
<dbReference type="Pfam" id="PF00534">
    <property type="entry name" value="Glycos_transf_1"/>
    <property type="match status" value="1"/>
</dbReference>
<organism evidence="3 4">
    <name type="scientific">Rubritalea spongiae</name>
    <dbReference type="NCBI Taxonomy" id="430797"/>
    <lineage>
        <taxon>Bacteria</taxon>
        <taxon>Pseudomonadati</taxon>
        <taxon>Verrucomicrobiota</taxon>
        <taxon>Verrucomicrobiia</taxon>
        <taxon>Verrucomicrobiales</taxon>
        <taxon>Rubritaleaceae</taxon>
        <taxon>Rubritalea</taxon>
    </lineage>
</organism>
<proteinExistence type="predicted"/>
<dbReference type="EC" id="2.4.-.-" evidence="3"/>
<protein>
    <submittedName>
        <fullName evidence="3">Glycosyltransferase family 4 protein</fullName>
        <ecNumber evidence="3">2.4.-.-</ecNumber>
    </submittedName>
</protein>
<comment type="caution">
    <text evidence="3">The sequence shown here is derived from an EMBL/GenBank/DDBJ whole genome shotgun (WGS) entry which is preliminary data.</text>
</comment>
<keyword evidence="4" id="KW-1185">Reference proteome</keyword>
<reference evidence="4" key="1">
    <citation type="journal article" date="2019" name="Int. J. Syst. Evol. Microbiol.">
        <title>The Global Catalogue of Microorganisms (GCM) 10K type strain sequencing project: providing services to taxonomists for standard genome sequencing and annotation.</title>
        <authorList>
            <consortium name="The Broad Institute Genomics Platform"/>
            <consortium name="The Broad Institute Genome Sequencing Center for Infectious Disease"/>
            <person name="Wu L."/>
            <person name="Ma J."/>
        </authorList>
    </citation>
    <scope>NUCLEOTIDE SEQUENCE [LARGE SCALE GENOMIC DNA]</scope>
    <source>
        <strain evidence="4">JCM 16545</strain>
    </source>
</reference>
<dbReference type="RefSeq" id="WP_377093997.1">
    <property type="nucleotide sequence ID" value="NZ_JBHSJM010000001.1"/>
</dbReference>
<dbReference type="InterPro" id="IPR050194">
    <property type="entry name" value="Glycosyltransferase_grp1"/>
</dbReference>
<dbReference type="EMBL" id="JBHUJC010000041">
    <property type="protein sequence ID" value="MFD2277218.1"/>
    <property type="molecule type" value="Genomic_DNA"/>
</dbReference>
<dbReference type="InterPro" id="IPR028098">
    <property type="entry name" value="Glyco_trans_4-like_N"/>
</dbReference>
<name>A0ABW5E7F3_9BACT</name>
<gene>
    <name evidence="3" type="ORF">ACFSQZ_12120</name>
</gene>
<dbReference type="InterPro" id="IPR001296">
    <property type="entry name" value="Glyco_trans_1"/>
</dbReference>